<name>A0ABW8R008_9PSED</name>
<reference evidence="2 3" key="1">
    <citation type="submission" date="2024-11" db="EMBL/GenBank/DDBJ databases">
        <authorList>
            <person name="Lucas J.A."/>
        </authorList>
    </citation>
    <scope>NUCLEOTIDE SEQUENCE [LARGE SCALE GENOMIC DNA]</scope>
    <source>
        <strain evidence="2 3">Z 7.15</strain>
    </source>
</reference>
<evidence type="ECO:0000313" key="2">
    <source>
        <dbReference type="EMBL" id="MFK9005227.1"/>
    </source>
</evidence>
<dbReference type="RefSeq" id="WP_406597899.1">
    <property type="nucleotide sequence ID" value="NZ_JBJHQF010000019.1"/>
</dbReference>
<sequence length="339" mass="37412">MSVSTLDASVPASTTPNRALADDKPSAKPGGPAPTGLSFKDHATVTISFHSHEKKSGSVPSDPQAPVERQMSGQDKVSMLHSFLNSLKDWITSLFRGFRPPMDPGCGNKPPPRPNPGESNPPPRPNPGESNAPPRPTPTIGRPFPTPPGGVDTQYSLKNNEQLAQQLLDNFRAFRDPKNPGYVSADSIHEMANKKWTSDPVMNENIRLAREMLRRPELMNAIDRHSSTGALDGLIDRENLRLVINGDNYFKYHSDKDVVQELLEHFKELRGSQWDLSLQVNDLKQLAASPLTGDSEKDHLIQLAQEMLKRSDLVTKLDDLASQDRDGRISLLALLLASR</sequence>
<protein>
    <submittedName>
        <fullName evidence="2">Type III secretion effector protein</fullName>
    </submittedName>
</protein>
<feature type="compositionally biased region" description="Polar residues" evidence="1">
    <location>
        <begin position="1"/>
        <end position="17"/>
    </location>
</feature>
<feature type="region of interest" description="Disordered" evidence="1">
    <location>
        <begin position="1"/>
        <end position="72"/>
    </location>
</feature>
<evidence type="ECO:0000256" key="1">
    <source>
        <dbReference type="SAM" id="MobiDB-lite"/>
    </source>
</evidence>
<feature type="compositionally biased region" description="Pro residues" evidence="1">
    <location>
        <begin position="109"/>
        <end position="126"/>
    </location>
</feature>
<feature type="region of interest" description="Disordered" evidence="1">
    <location>
        <begin position="101"/>
        <end position="154"/>
    </location>
</feature>
<gene>
    <name evidence="2" type="ORF">ACJEBJ_13915</name>
</gene>
<accession>A0ABW8R008</accession>
<organism evidence="2 3">
    <name type="scientific">Pseudomonas pergaminensis</name>
    <dbReference type="NCBI Taxonomy" id="2853159"/>
    <lineage>
        <taxon>Bacteria</taxon>
        <taxon>Pseudomonadati</taxon>
        <taxon>Pseudomonadota</taxon>
        <taxon>Gammaproteobacteria</taxon>
        <taxon>Pseudomonadales</taxon>
        <taxon>Pseudomonadaceae</taxon>
        <taxon>Pseudomonas</taxon>
    </lineage>
</organism>
<evidence type="ECO:0000313" key="3">
    <source>
        <dbReference type="Proteomes" id="UP001623008"/>
    </source>
</evidence>
<keyword evidence="3" id="KW-1185">Reference proteome</keyword>
<comment type="caution">
    <text evidence="2">The sequence shown here is derived from an EMBL/GenBank/DDBJ whole genome shotgun (WGS) entry which is preliminary data.</text>
</comment>
<dbReference type="EMBL" id="JBJHQF010000019">
    <property type="protein sequence ID" value="MFK9005227.1"/>
    <property type="molecule type" value="Genomic_DNA"/>
</dbReference>
<dbReference type="Proteomes" id="UP001623008">
    <property type="component" value="Unassembled WGS sequence"/>
</dbReference>
<proteinExistence type="predicted"/>